<dbReference type="EMBL" id="MN908687">
    <property type="protein sequence ID" value="QIG58204.1"/>
    <property type="molecule type" value="Genomic_DNA"/>
</dbReference>
<proteinExistence type="predicted"/>
<organism evidence="1 2">
    <name type="scientific">Gordonia phage Skog</name>
    <dbReference type="NCBI Taxonomy" id="2704033"/>
    <lineage>
        <taxon>Viruses</taxon>
        <taxon>Duplodnaviria</taxon>
        <taxon>Heunggongvirae</taxon>
        <taxon>Uroviricota</taxon>
        <taxon>Caudoviricetes</taxon>
        <taxon>Skogvirus</taxon>
        <taxon>Skogvirus Skog</taxon>
    </lineage>
</organism>
<protein>
    <submittedName>
        <fullName evidence="1">Uncharacterized protein</fullName>
    </submittedName>
</protein>
<sequence>MSIGHRLWDDNVFVRSGDRMPAPAFGLQLLFILDVENAPRREQIAAVTDWLDRHEASPGLLRSLERRGLISRLSVLEKYL</sequence>
<gene>
    <name evidence="1" type="primary">52</name>
    <name evidence="1" type="ORF">SEA_SKOG_52</name>
</gene>
<dbReference type="RefSeq" id="YP_010059302.1">
    <property type="nucleotide sequence ID" value="NC_054725.1"/>
</dbReference>
<evidence type="ECO:0000313" key="1">
    <source>
        <dbReference type="EMBL" id="QIG58204.1"/>
    </source>
</evidence>
<dbReference type="GeneID" id="64766534"/>
<dbReference type="Proteomes" id="UP000503093">
    <property type="component" value="Segment"/>
</dbReference>
<dbReference type="KEGG" id="vg:64766534"/>
<name>A0A6G6XJL0_9CAUD</name>
<keyword evidence="2" id="KW-1185">Reference proteome</keyword>
<accession>A0A6G6XJL0</accession>
<evidence type="ECO:0000313" key="2">
    <source>
        <dbReference type="Proteomes" id="UP000503093"/>
    </source>
</evidence>
<reference evidence="1 2" key="1">
    <citation type="submission" date="2020-01" db="EMBL/GenBank/DDBJ databases">
        <authorList>
            <person name="Alvaro L.E."/>
            <person name="Baker K.N."/>
            <person name="Baxter I.S."/>
            <person name="Brown M.R."/>
            <person name="Driscoll K.D."/>
            <person name="Elrubaie J.M."/>
            <person name="Feith S.L."/>
            <person name="Indihar D.F."/>
            <person name="Knoch V.T."/>
            <person name="Koirtyohann K.M."/>
            <person name="Kratz M.A."/>
            <person name="Lear A.H."/>
            <person name="Lindblom K.E."/>
            <person name="Marcus E.R."/>
            <person name="Murphy M.E."/>
            <person name="Sensor R."/>
            <person name="Sherman S.J."/>
            <person name="Swift V.R."/>
            <person name="White K.E."/>
            <person name="Wills S.J."/>
            <person name="Gatt S.M."/>
            <person name="Lohbauer S.A."/>
            <person name="Power T.R."/>
            <person name="Rosales K.A."/>
            <person name="Sisson B.M."/>
            <person name="Isern S."/>
            <person name="Michael S.F."/>
            <person name="Sunnen C.N."/>
            <person name="Garlena R.A."/>
            <person name="Russell D.A."/>
            <person name="Pope W.H."/>
            <person name="Jacobs-Sera D."/>
            <person name="Hatfull G.F."/>
        </authorList>
    </citation>
    <scope>NUCLEOTIDE SEQUENCE [LARGE SCALE GENOMIC DNA]</scope>
</reference>